<evidence type="ECO:0000256" key="1">
    <source>
        <dbReference type="SAM" id="MobiDB-lite"/>
    </source>
</evidence>
<dbReference type="EMBL" id="LHXR01000143">
    <property type="protein sequence ID" value="KXA95417.1"/>
    <property type="molecule type" value="Genomic_DNA"/>
</dbReference>
<feature type="region of interest" description="Disordered" evidence="1">
    <location>
        <begin position="74"/>
        <end position="126"/>
    </location>
</feature>
<gene>
    <name evidence="2" type="ORF">AKJ37_06850</name>
</gene>
<name>A0A133UMQ0_9EURY</name>
<reference evidence="2 3" key="1">
    <citation type="journal article" date="2016" name="Sci. Rep.">
        <title>Metabolic traits of an uncultured archaeal lineage -MSBL1- from brine pools of the Red Sea.</title>
        <authorList>
            <person name="Mwirichia R."/>
            <person name="Alam I."/>
            <person name="Rashid M."/>
            <person name="Vinu M."/>
            <person name="Ba-Alawi W."/>
            <person name="Anthony Kamau A."/>
            <person name="Kamanda Ngugi D."/>
            <person name="Goker M."/>
            <person name="Klenk H.P."/>
            <person name="Bajic V."/>
            <person name="Stingl U."/>
        </authorList>
    </citation>
    <scope>NUCLEOTIDE SEQUENCE [LARGE SCALE GENOMIC DNA]</scope>
    <source>
        <strain evidence="2">SCGC-AAA259I09</strain>
    </source>
</reference>
<feature type="compositionally biased region" description="Basic and acidic residues" evidence="1">
    <location>
        <begin position="78"/>
        <end position="95"/>
    </location>
</feature>
<keyword evidence="3" id="KW-1185">Reference proteome</keyword>
<dbReference type="AlphaFoldDB" id="A0A133UMQ0"/>
<dbReference type="Proteomes" id="UP000070463">
    <property type="component" value="Unassembled WGS sequence"/>
</dbReference>
<accession>A0A133UMQ0</accession>
<evidence type="ECO:0000313" key="2">
    <source>
        <dbReference type="EMBL" id="KXA95417.1"/>
    </source>
</evidence>
<feature type="compositionally biased region" description="Basic residues" evidence="1">
    <location>
        <begin position="96"/>
        <end position="111"/>
    </location>
</feature>
<proteinExistence type="predicted"/>
<evidence type="ECO:0000313" key="3">
    <source>
        <dbReference type="Proteomes" id="UP000070463"/>
    </source>
</evidence>
<sequence length="126" mass="14199">MATEVEAPTEETPYHQKTAVVGKDTALHSLHCFAIIPEIPLFPASFPRFTPWWTGEERVLSRASIDFPLNRLLGFSSEKGEKGTPDPAKGSEGRGRGRNYHKRPAQKRRTRTPTPERFAPKLCAER</sequence>
<protein>
    <submittedName>
        <fullName evidence="2">Uncharacterized protein</fullName>
    </submittedName>
</protein>
<organism evidence="2 3">
    <name type="scientific">candidate division MSBL1 archaeon SCGC-AAA259I09</name>
    <dbReference type="NCBI Taxonomy" id="1698267"/>
    <lineage>
        <taxon>Archaea</taxon>
        <taxon>Methanobacteriati</taxon>
        <taxon>Methanobacteriota</taxon>
        <taxon>candidate division MSBL1</taxon>
    </lineage>
</organism>
<comment type="caution">
    <text evidence="2">The sequence shown here is derived from an EMBL/GenBank/DDBJ whole genome shotgun (WGS) entry which is preliminary data.</text>
</comment>